<feature type="domain" description="Linalool dehydratase/isomerase" evidence="1">
    <location>
        <begin position="190"/>
        <end position="235"/>
    </location>
</feature>
<dbReference type="Pfam" id="PF18566">
    <property type="entry name" value="Ldi"/>
    <property type="match status" value="1"/>
</dbReference>
<dbReference type="Proteomes" id="UP000319663">
    <property type="component" value="Unassembled WGS sequence"/>
</dbReference>
<dbReference type="AlphaFoldDB" id="A0A507QHI9"/>
<keyword evidence="3" id="KW-1185">Reference proteome</keyword>
<evidence type="ECO:0000313" key="3">
    <source>
        <dbReference type="Proteomes" id="UP000319663"/>
    </source>
</evidence>
<gene>
    <name evidence="2" type="ORF">MPDQ_004278</name>
</gene>
<organism evidence="2 3">
    <name type="scientific">Monascus purpureus</name>
    <name type="common">Red mold</name>
    <name type="synonym">Monascus anka</name>
    <dbReference type="NCBI Taxonomy" id="5098"/>
    <lineage>
        <taxon>Eukaryota</taxon>
        <taxon>Fungi</taxon>
        <taxon>Dikarya</taxon>
        <taxon>Ascomycota</taxon>
        <taxon>Pezizomycotina</taxon>
        <taxon>Eurotiomycetes</taxon>
        <taxon>Eurotiomycetidae</taxon>
        <taxon>Eurotiales</taxon>
        <taxon>Aspergillaceae</taxon>
        <taxon>Monascus</taxon>
    </lineage>
</organism>
<evidence type="ECO:0000313" key="2">
    <source>
        <dbReference type="EMBL" id="TQB67976.1"/>
    </source>
</evidence>
<reference evidence="2 3" key="1">
    <citation type="submission" date="2019-06" db="EMBL/GenBank/DDBJ databases">
        <title>Wine fermentation using esterase from Monascus purpureus.</title>
        <authorList>
            <person name="Geng C."/>
            <person name="Zhang Y."/>
        </authorList>
    </citation>
    <scope>NUCLEOTIDE SEQUENCE [LARGE SCALE GENOMIC DNA]</scope>
    <source>
        <strain evidence="2">HQ1</strain>
    </source>
</reference>
<evidence type="ECO:0000259" key="1">
    <source>
        <dbReference type="Pfam" id="PF18566"/>
    </source>
</evidence>
<protein>
    <recommendedName>
        <fullName evidence="1">Linalool dehydratase/isomerase domain-containing protein</fullName>
    </recommendedName>
</protein>
<dbReference type="InterPro" id="IPR041411">
    <property type="entry name" value="Ldi"/>
</dbReference>
<proteinExistence type="predicted"/>
<comment type="caution">
    <text evidence="2">The sequence shown here is derived from an EMBL/GenBank/DDBJ whole genome shotgun (WGS) entry which is preliminary data.</text>
</comment>
<dbReference type="STRING" id="5098.A0A507QHI9"/>
<dbReference type="EMBL" id="VIFY01000271">
    <property type="protein sequence ID" value="TQB67976.1"/>
    <property type="molecule type" value="Genomic_DNA"/>
</dbReference>
<accession>A0A507QHI9</accession>
<name>A0A507QHI9_MONPU</name>
<sequence length="235" mass="26204">MAQKLSVNGIHAVKDDIFSLASRIPENAGKAPVGTAHVNTTFNLYKGLSVLALTSFIFNVDTRLQNAGLALLFPGGQVLVIPLLPAAAGSTTYGIYAVPALVILTYYSLDRWSKGIHAETLVKRDKRDRFLPTAIAELQKKSASVAIPEDLELGEEELGQLRFLLQVALQDKDDWRNFSIVEQFQPSAFRYQLCEVAHTLAFANKIYTPSFRGGYLHEGQKKIIQKYCQEKVLWY</sequence>